<proteinExistence type="predicted"/>
<dbReference type="PANTHER" id="PTHR35861:SF2">
    <property type="entry name" value="FELS-2 PROPHAGE PROTEIN"/>
    <property type="match status" value="1"/>
</dbReference>
<dbReference type="RefSeq" id="WP_078694498.1">
    <property type="nucleotide sequence ID" value="NZ_FUWX01000016.1"/>
</dbReference>
<name>A0A1T4PU35_9FUSO</name>
<dbReference type="PANTHER" id="PTHR35861">
    <property type="match status" value="1"/>
</dbReference>
<reference evidence="1 2" key="1">
    <citation type="submission" date="2017-02" db="EMBL/GenBank/DDBJ databases">
        <authorList>
            <person name="Peterson S.W."/>
        </authorList>
    </citation>
    <scope>NUCLEOTIDE SEQUENCE [LARGE SCALE GENOMIC DNA]</scope>
    <source>
        <strain evidence="1 2">ATCC 700028</strain>
    </source>
</reference>
<protein>
    <recommendedName>
        <fullName evidence="3">Tail sheath protein subtilisin-like domain-containing protein</fullName>
    </recommendedName>
</protein>
<evidence type="ECO:0008006" key="3">
    <source>
        <dbReference type="Google" id="ProtNLM"/>
    </source>
</evidence>
<gene>
    <name evidence="1" type="ORF">SAMN02745174_02045</name>
</gene>
<dbReference type="Proteomes" id="UP000191153">
    <property type="component" value="Unassembled WGS sequence"/>
</dbReference>
<dbReference type="InterPro" id="IPR052042">
    <property type="entry name" value="Tail_sheath_structural"/>
</dbReference>
<organism evidence="1 2">
    <name type="scientific">Cetobacterium ceti</name>
    <dbReference type="NCBI Taxonomy" id="180163"/>
    <lineage>
        <taxon>Bacteria</taxon>
        <taxon>Fusobacteriati</taxon>
        <taxon>Fusobacteriota</taxon>
        <taxon>Fusobacteriia</taxon>
        <taxon>Fusobacteriales</taxon>
        <taxon>Fusobacteriaceae</taxon>
        <taxon>Cetobacterium</taxon>
    </lineage>
</organism>
<keyword evidence="2" id="KW-1185">Reference proteome</keyword>
<sequence length="481" mass="53077">MFQHGSYSKEVATSIRGIVTAKNPIVVVGTAPINMGDLTNVNKAQLITSAEEAMKYFGGTGDISFTISEVLDACLNLYNVKPIVAINVLDPTRHKTQASESNLATVQQKVTLEKKGIILSTLKVKIASQSEALPAERYHAYFETSGLVTIEIIGEGIPRVDVEYEYLDPTKVNKLDIVGGIDPNTLTRKGFECIDEVFNKYNMIPGVLIAPGYSHEPEVKAIIESKACSINSKFGAMGIIDIPETVNYGDAILKKKELNIIDEDLILCFGKGKLGDKIYHLSTLTAGLMSNIDANNDGVPFESPSNKNLKVNALVIKNSENYEEILLDEEQQANLLNENGMVTGIRRSNGFVLWGNRTAIYQPGGSTDPKDIWIPSKRMFKFIANTLILNTAQDIDRPMNYSRAELIQNSINTFLAGLVSAQKLLGGRIEFLREENSLGDMLEGKFKWHIYLGAVLPGESLHFILEYDPSYQEVFVEKLAS</sequence>
<dbReference type="AlphaFoldDB" id="A0A1T4PU35"/>
<accession>A0A1T4PU35</accession>
<dbReference type="STRING" id="180163.SAMN02745174_02045"/>
<dbReference type="OrthoDB" id="9767864at2"/>
<evidence type="ECO:0000313" key="2">
    <source>
        <dbReference type="Proteomes" id="UP000191153"/>
    </source>
</evidence>
<dbReference type="EMBL" id="FUWX01000016">
    <property type="protein sequence ID" value="SJZ95074.1"/>
    <property type="molecule type" value="Genomic_DNA"/>
</dbReference>
<evidence type="ECO:0000313" key="1">
    <source>
        <dbReference type="EMBL" id="SJZ95074.1"/>
    </source>
</evidence>